<dbReference type="Pfam" id="PF00122">
    <property type="entry name" value="E1-E2_ATPase"/>
    <property type="match status" value="1"/>
</dbReference>
<dbReference type="Gene3D" id="2.70.150.10">
    <property type="entry name" value="Calcium-transporting ATPase, cytoplasmic transduction domain A"/>
    <property type="match status" value="1"/>
</dbReference>
<dbReference type="SUPFAM" id="SSF81665">
    <property type="entry name" value="Calcium ATPase, transmembrane domain M"/>
    <property type="match status" value="1"/>
</dbReference>
<dbReference type="PANTHER" id="PTHR43079:SF1">
    <property type="entry name" value="CADMIUM_ZINC-TRANSPORTING ATPASE HMA1, CHLOROPLASTIC-RELATED"/>
    <property type="match status" value="1"/>
</dbReference>
<dbReference type="Proteomes" id="UP001649381">
    <property type="component" value="Unassembled WGS sequence"/>
</dbReference>
<keyword evidence="13 14" id="KW-0472">Membrane</keyword>
<evidence type="ECO:0000256" key="9">
    <source>
        <dbReference type="ARBA" id="ARBA00022842"/>
    </source>
</evidence>
<feature type="transmembrane region" description="Helical" evidence="14">
    <location>
        <begin position="30"/>
        <end position="48"/>
    </location>
</feature>
<dbReference type="InterPro" id="IPR036412">
    <property type="entry name" value="HAD-like_sf"/>
</dbReference>
<sequence>MDGKLVYSEEVQEDQNFSIASSESLLYDHWELIAALTSGVLILIGWLLSAQSLTSASVVLFASAYLIGGFAKAKEGITETIEERKLNVELLMVLAAIGSAIIGYWLEGALLIFIFSMSGALETYTLNKSKKTITSLLNLKPSTALRIDGEQLVEVKADLLSVDDRILVRPGEQIPADGLIEKGNTTVDQSTITGESMPVQKGEGDTIYTGTVNESGTVTVRVTHASNETMYQRIVDLVQTAQNERSESQQFIERFEGIYVNIVLMFVGVMLFLPHYLIGWSWTETFYRAMILLVVASPCAVMASIAPAVLSTLSNGARKGVLLKGGNHLSQLAKVDAIAFDKTGTLTFGRAEVTDLRVREDLEDNEILQAVASIESYSSHPLAEAFVHAAKERSVSISAPDSMESITGNGVRGIYKSKHWIVGKASFVGSGYESFYPDETAQFMEEGKTLVYARDEQGIAAVFAIKDRIREDSKHVISKLKDLGITTIMLTGDSEATGQALAKEAGIDNVITECLPEDKVEQIKRLKDKFGLVGMVGDGINDAPALAIADIGIAMGRGTDVALETADVVLMNDQLSNLPEVVRISKKMTKIIKQNLIFSVIVILSLIASNFVQMIDLPLGVIGHEGSTILVILNSLRLLKT</sequence>
<evidence type="ECO:0000256" key="7">
    <source>
        <dbReference type="ARBA" id="ARBA00022741"/>
    </source>
</evidence>
<evidence type="ECO:0000256" key="10">
    <source>
        <dbReference type="ARBA" id="ARBA00022967"/>
    </source>
</evidence>
<keyword evidence="8 14" id="KW-0067">ATP-binding</keyword>
<dbReference type="SUPFAM" id="SSF56784">
    <property type="entry name" value="HAD-like"/>
    <property type="match status" value="1"/>
</dbReference>
<feature type="transmembrane region" description="Helical" evidence="14">
    <location>
        <begin position="91"/>
        <end position="121"/>
    </location>
</feature>
<reference evidence="16 17" key="1">
    <citation type="submission" date="2022-01" db="EMBL/GenBank/DDBJ databases">
        <title>Alkalihalobacillus sp. EGI L200015, a novel bacterium isolated from a salt lake sediment.</title>
        <authorList>
            <person name="Gao L."/>
            <person name="Fang B.-Z."/>
            <person name="Li W.-J."/>
        </authorList>
    </citation>
    <scope>NUCLEOTIDE SEQUENCE [LARGE SCALE GENOMIC DNA]</scope>
    <source>
        <strain evidence="16 17">KCTC 12718</strain>
    </source>
</reference>
<keyword evidence="11 14" id="KW-1133">Transmembrane helix</keyword>
<gene>
    <name evidence="16" type="ORF">L2716_13285</name>
</gene>
<dbReference type="InterPro" id="IPR059000">
    <property type="entry name" value="ATPase_P-type_domA"/>
</dbReference>
<dbReference type="SFLD" id="SFLDG00002">
    <property type="entry name" value="C1.7:_P-type_atpase_like"/>
    <property type="match status" value="1"/>
</dbReference>
<dbReference type="EMBL" id="JAKIJS010000001">
    <property type="protein sequence ID" value="MCF6138703.1"/>
    <property type="molecule type" value="Genomic_DNA"/>
</dbReference>
<dbReference type="SFLD" id="SFLDS00003">
    <property type="entry name" value="Haloacid_Dehalogenase"/>
    <property type="match status" value="1"/>
</dbReference>
<evidence type="ECO:0000256" key="11">
    <source>
        <dbReference type="ARBA" id="ARBA00022989"/>
    </source>
</evidence>
<evidence type="ECO:0000256" key="13">
    <source>
        <dbReference type="ARBA" id="ARBA00023136"/>
    </source>
</evidence>
<comment type="caution">
    <text evidence="16">The sequence shown here is derived from an EMBL/GenBank/DDBJ whole genome shotgun (WGS) entry which is preliminary data.</text>
</comment>
<evidence type="ECO:0000256" key="8">
    <source>
        <dbReference type="ARBA" id="ARBA00022840"/>
    </source>
</evidence>
<dbReference type="InterPro" id="IPR008250">
    <property type="entry name" value="ATPase_P-typ_transduc_dom_A_sf"/>
</dbReference>
<dbReference type="NCBIfam" id="TIGR01525">
    <property type="entry name" value="ATPase-IB_hvy"/>
    <property type="match status" value="1"/>
</dbReference>
<keyword evidence="3" id="KW-0813">Transport</keyword>
<evidence type="ECO:0000256" key="1">
    <source>
        <dbReference type="ARBA" id="ARBA00004141"/>
    </source>
</evidence>
<keyword evidence="14" id="KW-1003">Cell membrane</keyword>
<keyword evidence="7 14" id="KW-0547">Nucleotide-binding</keyword>
<evidence type="ECO:0000313" key="16">
    <source>
        <dbReference type="EMBL" id="MCF6138703.1"/>
    </source>
</evidence>
<keyword evidence="4" id="KW-0597">Phosphoprotein</keyword>
<evidence type="ECO:0000259" key="15">
    <source>
        <dbReference type="Pfam" id="PF00122"/>
    </source>
</evidence>
<evidence type="ECO:0000256" key="12">
    <source>
        <dbReference type="ARBA" id="ARBA00023065"/>
    </source>
</evidence>
<evidence type="ECO:0000256" key="6">
    <source>
        <dbReference type="ARBA" id="ARBA00022723"/>
    </source>
</evidence>
<dbReference type="Pfam" id="PF00702">
    <property type="entry name" value="Hydrolase"/>
    <property type="match status" value="1"/>
</dbReference>
<evidence type="ECO:0000256" key="5">
    <source>
        <dbReference type="ARBA" id="ARBA00022692"/>
    </source>
</evidence>
<feature type="transmembrane region" description="Helical" evidence="14">
    <location>
        <begin position="53"/>
        <end position="71"/>
    </location>
</feature>
<feature type="transmembrane region" description="Helical" evidence="14">
    <location>
        <begin position="596"/>
        <end position="615"/>
    </location>
</feature>
<dbReference type="Gene3D" id="3.40.50.1000">
    <property type="entry name" value="HAD superfamily/HAD-like"/>
    <property type="match status" value="1"/>
</dbReference>
<dbReference type="InterPro" id="IPR027256">
    <property type="entry name" value="P-typ_ATPase_IB"/>
</dbReference>
<comment type="similarity">
    <text evidence="2 14">Belongs to the cation transport ATPase (P-type) (TC 3.A.3) family. Type IB subfamily.</text>
</comment>
<feature type="domain" description="P-type ATPase A" evidence="15">
    <location>
        <begin position="139"/>
        <end position="239"/>
    </location>
</feature>
<dbReference type="RefSeq" id="WP_236336316.1">
    <property type="nucleotide sequence ID" value="NZ_JAKIJS010000001.1"/>
</dbReference>
<accession>A0ABS9H125</accession>
<dbReference type="NCBIfam" id="TIGR01494">
    <property type="entry name" value="ATPase_P-type"/>
    <property type="match status" value="1"/>
</dbReference>
<dbReference type="InterPro" id="IPR023298">
    <property type="entry name" value="ATPase_P-typ_TM_dom_sf"/>
</dbReference>
<evidence type="ECO:0000256" key="2">
    <source>
        <dbReference type="ARBA" id="ARBA00006024"/>
    </source>
</evidence>
<name>A0ABS9H125_9BACL</name>
<dbReference type="SUPFAM" id="SSF81653">
    <property type="entry name" value="Calcium ATPase, transduction domain A"/>
    <property type="match status" value="1"/>
</dbReference>
<evidence type="ECO:0000256" key="14">
    <source>
        <dbReference type="RuleBase" id="RU362081"/>
    </source>
</evidence>
<evidence type="ECO:0000256" key="3">
    <source>
        <dbReference type="ARBA" id="ARBA00022448"/>
    </source>
</evidence>
<dbReference type="PROSITE" id="PS00154">
    <property type="entry name" value="ATPASE_E1_E2"/>
    <property type="match status" value="1"/>
</dbReference>
<dbReference type="InterPro" id="IPR044492">
    <property type="entry name" value="P_typ_ATPase_HD_dom"/>
</dbReference>
<evidence type="ECO:0000256" key="4">
    <source>
        <dbReference type="ARBA" id="ARBA00022553"/>
    </source>
</evidence>
<keyword evidence="10" id="KW-1278">Translocase</keyword>
<dbReference type="InterPro" id="IPR023214">
    <property type="entry name" value="HAD_sf"/>
</dbReference>
<feature type="transmembrane region" description="Helical" evidence="14">
    <location>
        <begin position="290"/>
        <end position="310"/>
    </location>
</feature>
<proteinExistence type="inferred from homology"/>
<dbReference type="PRINTS" id="PR00119">
    <property type="entry name" value="CATATPASE"/>
</dbReference>
<dbReference type="PRINTS" id="PR00941">
    <property type="entry name" value="CDATPASE"/>
</dbReference>
<keyword evidence="5 14" id="KW-0812">Transmembrane</keyword>
<keyword evidence="9" id="KW-0460">Magnesium</keyword>
<dbReference type="SFLD" id="SFLDF00027">
    <property type="entry name" value="p-type_atpase"/>
    <property type="match status" value="1"/>
</dbReference>
<organism evidence="16 17">
    <name type="scientific">Pseudalkalibacillus berkeleyi</name>
    <dbReference type="NCBI Taxonomy" id="1069813"/>
    <lineage>
        <taxon>Bacteria</taxon>
        <taxon>Bacillati</taxon>
        <taxon>Bacillota</taxon>
        <taxon>Bacilli</taxon>
        <taxon>Bacillales</taxon>
        <taxon>Fictibacillaceae</taxon>
        <taxon>Pseudalkalibacillus</taxon>
    </lineage>
</organism>
<dbReference type="InterPro" id="IPR001757">
    <property type="entry name" value="P_typ_ATPase"/>
</dbReference>
<dbReference type="PANTHER" id="PTHR43079">
    <property type="entry name" value="PROBABLE CADMIUM/ZINC-TRANSPORTING ATPASE HMA1"/>
    <property type="match status" value="1"/>
</dbReference>
<keyword evidence="12" id="KW-0406">Ion transport</keyword>
<dbReference type="InterPro" id="IPR023299">
    <property type="entry name" value="ATPase_P-typ_cyto_dom_N"/>
</dbReference>
<feature type="transmembrane region" description="Helical" evidence="14">
    <location>
        <begin position="258"/>
        <end position="278"/>
    </location>
</feature>
<dbReference type="Gene3D" id="3.40.1110.10">
    <property type="entry name" value="Calcium-transporting ATPase, cytoplasmic domain N"/>
    <property type="match status" value="1"/>
</dbReference>
<keyword evidence="17" id="KW-1185">Reference proteome</keyword>
<dbReference type="InterPro" id="IPR051949">
    <property type="entry name" value="Cation_Transport_ATPase"/>
</dbReference>
<keyword evidence="6 14" id="KW-0479">Metal-binding</keyword>
<dbReference type="InterPro" id="IPR018303">
    <property type="entry name" value="ATPase_P-typ_P_site"/>
</dbReference>
<dbReference type="CDD" id="cd07551">
    <property type="entry name" value="P-type_ATPase_HM_ZosA_PfeT-like"/>
    <property type="match status" value="1"/>
</dbReference>
<protein>
    <submittedName>
        <fullName evidence="16">Heavy metal translocating P-type ATPase</fullName>
    </submittedName>
</protein>
<evidence type="ECO:0000313" key="17">
    <source>
        <dbReference type="Proteomes" id="UP001649381"/>
    </source>
</evidence>
<comment type="subcellular location">
    <subcellularLocation>
        <location evidence="14">Cell membrane</location>
    </subcellularLocation>
    <subcellularLocation>
        <location evidence="1">Membrane</location>
        <topology evidence="1">Multi-pass membrane protein</topology>
    </subcellularLocation>
</comment>